<dbReference type="InterPro" id="IPR029039">
    <property type="entry name" value="Flavoprotein-like_sf"/>
</dbReference>
<reference evidence="12 13" key="1">
    <citation type="journal article" date="2012" name="PLoS ONE">
        <title>Sequence and analysis of the genome of the pathogenic yeast Candida orthopsilosis.</title>
        <authorList>
            <person name="Riccombeni A."/>
            <person name="Vidanes G."/>
            <person name="Proux-Wera E."/>
            <person name="Wolfe K.H."/>
            <person name="Butler G."/>
        </authorList>
    </citation>
    <scope>NUCLEOTIDE SEQUENCE [LARGE SCALE GENOMIC DNA]</scope>
    <source>
        <strain evidence="12 13">Co 90-125</strain>
    </source>
</reference>
<feature type="binding site" evidence="9">
    <location>
        <begin position="369"/>
        <end position="372"/>
    </location>
    <ligand>
        <name>FAD</name>
        <dbReference type="ChEBI" id="CHEBI:57692"/>
    </ligand>
</feature>
<dbReference type="Pfam" id="PF00667">
    <property type="entry name" value="FAD_binding_1"/>
    <property type="match status" value="1"/>
</dbReference>
<dbReference type="EMBL" id="HE681719">
    <property type="protein sequence ID" value="CCG21619.1"/>
    <property type="molecule type" value="Genomic_DNA"/>
</dbReference>
<dbReference type="eggNOG" id="KOG1159">
    <property type="taxonomic scope" value="Eukaryota"/>
</dbReference>
<dbReference type="PRINTS" id="PR00371">
    <property type="entry name" value="FPNCR"/>
</dbReference>
<keyword evidence="8 9" id="KW-0560">Oxidoreductase</keyword>
<sequence>MSDKITILYGSETGNAEEYAKYLKLRLKSYNLKPTLSSLDSFPLKNLVTDTEYLIIICSTTGQGELPRNSKSFMKFICKKKLPGDLFQHLRLTTLGLGDSSYTKYNYAIKKIHARMIQLGCQELSPRCEADEMSPEGVDGFYLEWETQLLAALSKFFPMLTEPDVNTVPIPEYKVSLKSAAEQLAQNSLLTKIYNNLQVGTVISNERITSADHFQDVRHIKVASKNLRYSPGDTISLYPCNFDMDVDALLESQPQWLEVADKPLKIRNLVDDEQFITLRNLIKYHLDIMSIPRRSFFAILWHFCDSSTEDGQREQEKLKEFGSFADPEELYNYANRPRRSILETLSEFKNNLNIPVSYILDLIPLIKPRMFSIASRPSETEIEVVAAIVEYRTIIRRIRRGLCTRWLKSLKAEDKVHLSIDKSSFRVTQSPIIMVAPGTGIAPMKSLVDELLHQNSLQEMFLFFGCRYAEKDHLIKSFWEKSNNLHIYSCFSRDDNSEYKYVQDALIAKYKLIGDLLLNQDAKIFVCGSSGKMPREVKLTFVEVVKKYGNISEEDAKGYITELEDNGRYKEDAW</sequence>
<evidence type="ECO:0000256" key="9">
    <source>
        <dbReference type="HAMAP-Rule" id="MF_03178"/>
    </source>
</evidence>
<dbReference type="InterPro" id="IPR017938">
    <property type="entry name" value="Riboflavin_synthase-like_b-brl"/>
</dbReference>
<comment type="similarity">
    <text evidence="9">In the N-terminal section; belongs to the flavodoxin family.</text>
</comment>
<dbReference type="PROSITE" id="PS51384">
    <property type="entry name" value="FAD_FR"/>
    <property type="match status" value="1"/>
</dbReference>
<comment type="function">
    <text evidence="9">NADPH-dependent reductase which is a central component of the cytosolic iron-sulfur (Fe-S) protein assembly (CIA) machinery. Transfers electrons from NADPH via its FAD and FMN prosthetic groups to the [2Fe-2S] cluster of DRE2, another key component of the CIA machinery. In turn, this reduced cluster provides electrons for assembly of cytosolic iron-sulfur cluster proteins. Positively controls H(2)O(2)-induced cell death.</text>
</comment>
<evidence type="ECO:0000313" key="13">
    <source>
        <dbReference type="Proteomes" id="UP000005018"/>
    </source>
</evidence>
<dbReference type="PANTHER" id="PTHR19384">
    <property type="entry name" value="NITRIC OXIDE SYNTHASE-RELATED"/>
    <property type="match status" value="1"/>
</dbReference>
<dbReference type="InterPro" id="IPR039261">
    <property type="entry name" value="FNR_nucleotide-bd"/>
</dbReference>
<feature type="binding site" evidence="9">
    <location>
        <begin position="492"/>
        <end position="493"/>
    </location>
    <ligand>
        <name>NADP(+)</name>
        <dbReference type="ChEBI" id="CHEBI:58349"/>
    </ligand>
</feature>
<feature type="domain" description="FAD-binding FR-type" evidence="11">
    <location>
        <begin position="195"/>
        <end position="428"/>
    </location>
</feature>
<comment type="similarity">
    <text evidence="9">In the C-terminal section; belongs to the flavoprotein pyridine nucleotide cytochrome reductase family.</text>
</comment>
<dbReference type="HAMAP" id="MF_03178">
    <property type="entry name" value="NDOR1"/>
    <property type="match status" value="1"/>
</dbReference>
<dbReference type="GO" id="GO:0050660">
    <property type="term" value="F:flavin adenine dinucleotide binding"/>
    <property type="evidence" value="ECO:0007669"/>
    <property type="project" value="UniProtKB-UniRule"/>
</dbReference>
<dbReference type="GO" id="GO:0016226">
    <property type="term" value="P:iron-sulfur cluster assembly"/>
    <property type="evidence" value="ECO:0007669"/>
    <property type="project" value="UniProtKB-UniRule"/>
</dbReference>
<keyword evidence="5 9" id="KW-0288">FMN</keyword>
<evidence type="ECO:0000256" key="7">
    <source>
        <dbReference type="ARBA" id="ARBA00022857"/>
    </source>
</evidence>
<comment type="cofactor">
    <cofactor evidence="2 9">
        <name>FAD</name>
        <dbReference type="ChEBI" id="CHEBI:57692"/>
    </cofactor>
</comment>
<dbReference type="HOGENOM" id="CLU_001570_17_6_1"/>
<evidence type="ECO:0000259" key="11">
    <source>
        <dbReference type="PROSITE" id="PS51384"/>
    </source>
</evidence>
<dbReference type="Gene3D" id="3.40.50.80">
    <property type="entry name" value="Nucleotide-binding domain of ferredoxin-NADP reductase (FNR) module"/>
    <property type="match status" value="1"/>
</dbReference>
<dbReference type="Pfam" id="PF00258">
    <property type="entry name" value="Flavodoxin_1"/>
    <property type="match status" value="1"/>
</dbReference>
<gene>
    <name evidence="9" type="primary">TAH18</name>
    <name evidence="12" type="ORF">CORT_0A12340</name>
</gene>
<comment type="catalytic activity">
    <reaction evidence="9">
        <text>2 oxidized [2Fe-2S]-[protein] + NADPH = 2 reduced [2Fe-2S]-[protein] + NADP(+) + H(+)</text>
        <dbReference type="Rhea" id="RHEA:67716"/>
        <dbReference type="Rhea" id="RHEA-COMP:17327"/>
        <dbReference type="Rhea" id="RHEA-COMP:17328"/>
        <dbReference type="ChEBI" id="CHEBI:15378"/>
        <dbReference type="ChEBI" id="CHEBI:33737"/>
        <dbReference type="ChEBI" id="CHEBI:33738"/>
        <dbReference type="ChEBI" id="CHEBI:57783"/>
        <dbReference type="ChEBI" id="CHEBI:58349"/>
    </reaction>
</comment>
<feature type="binding site" evidence="9">
    <location>
        <position position="574"/>
    </location>
    <ligand>
        <name>FAD</name>
        <dbReference type="ChEBI" id="CHEBI:57692"/>
    </ligand>
</feature>
<comment type="subcellular location">
    <subcellularLocation>
        <location evidence="9">Cytoplasm</location>
    </subcellularLocation>
    <subcellularLocation>
        <location evidence="9">Mitochondrion</location>
    </subcellularLocation>
    <text evidence="9">Relocalizes to mitochondria after H(2)O(2) exposure.</text>
</comment>
<dbReference type="Gene3D" id="3.40.50.360">
    <property type="match status" value="1"/>
</dbReference>
<dbReference type="EC" id="1.18.1.-" evidence="9"/>
<dbReference type="SUPFAM" id="SSF63380">
    <property type="entry name" value="Riboflavin synthase domain-like"/>
    <property type="match status" value="1"/>
</dbReference>
<dbReference type="GO" id="GO:0050661">
    <property type="term" value="F:NADP binding"/>
    <property type="evidence" value="ECO:0007669"/>
    <property type="project" value="UniProtKB-UniRule"/>
</dbReference>
<evidence type="ECO:0000313" key="12">
    <source>
        <dbReference type="EMBL" id="CCG21619.1"/>
    </source>
</evidence>
<dbReference type="InterPro" id="IPR028879">
    <property type="entry name" value="NDOR1"/>
</dbReference>
<dbReference type="SUPFAM" id="SSF52218">
    <property type="entry name" value="Flavoproteins"/>
    <property type="match status" value="1"/>
</dbReference>
<comment type="subunit">
    <text evidence="9">Interacts with DRE2; as part of the cytosolic iron-sulfur (Fe-S) protein assembly (CIA) machinery.</text>
</comment>
<keyword evidence="4 9" id="KW-0285">Flavoprotein</keyword>
<accession>H8WYY7</accession>
<dbReference type="InterPro" id="IPR001094">
    <property type="entry name" value="Flavdoxin-like"/>
</dbReference>
<name>H8WYY7_CANO9</name>
<evidence type="ECO:0000256" key="5">
    <source>
        <dbReference type="ARBA" id="ARBA00022643"/>
    </source>
</evidence>
<comment type="cofactor">
    <cofactor evidence="1 9">
        <name>FMN</name>
        <dbReference type="ChEBI" id="CHEBI:58210"/>
    </cofactor>
</comment>
<dbReference type="GO" id="GO:0016651">
    <property type="term" value="F:oxidoreductase activity, acting on NAD(P)H"/>
    <property type="evidence" value="ECO:0007669"/>
    <property type="project" value="UniProtKB-UniRule"/>
</dbReference>
<feature type="binding site" evidence="9">
    <location>
        <position position="338"/>
    </location>
    <ligand>
        <name>FAD</name>
        <dbReference type="ChEBI" id="CHEBI:57692"/>
    </ligand>
</feature>
<evidence type="ECO:0000256" key="1">
    <source>
        <dbReference type="ARBA" id="ARBA00001917"/>
    </source>
</evidence>
<dbReference type="PANTHER" id="PTHR19384:SF10">
    <property type="entry name" value="NADPH-DEPENDENT DIFLAVIN OXIDOREDUCTASE 1"/>
    <property type="match status" value="1"/>
</dbReference>
<feature type="binding site" evidence="9">
    <location>
        <begin position="59"/>
        <end position="62"/>
    </location>
    <ligand>
        <name>FMN</name>
        <dbReference type="ChEBI" id="CHEBI:58210"/>
    </ligand>
</feature>
<dbReference type="KEGG" id="cot:CORT_0A12340"/>
<comment type="similarity">
    <text evidence="9">Belongs to the NADPH-dependent diflavin oxidoreductase NDOR1 family.</text>
</comment>
<feature type="binding site" evidence="9">
    <location>
        <begin position="401"/>
        <end position="404"/>
    </location>
    <ligand>
        <name>FAD</name>
        <dbReference type="ChEBI" id="CHEBI:57692"/>
    </ligand>
</feature>
<dbReference type="Proteomes" id="UP000005018">
    <property type="component" value="Chromosome 1"/>
</dbReference>
<dbReference type="GO" id="GO:0160246">
    <property type="term" value="F:NADPH-iron-sulfur [2Fe-2S] protein oxidoreductase activity"/>
    <property type="evidence" value="ECO:0007669"/>
    <property type="project" value="InterPro"/>
</dbReference>
<dbReference type="SUPFAM" id="SSF52343">
    <property type="entry name" value="Ferredoxin reductase-like, C-terminal NADP-linked domain"/>
    <property type="match status" value="1"/>
</dbReference>
<keyword evidence="3 9" id="KW-0963">Cytoplasm</keyword>
<dbReference type="GO" id="GO:0005739">
    <property type="term" value="C:mitochondrion"/>
    <property type="evidence" value="ECO:0007669"/>
    <property type="project" value="UniProtKB-SubCell"/>
</dbReference>
<evidence type="ECO:0000256" key="8">
    <source>
        <dbReference type="ARBA" id="ARBA00023002"/>
    </source>
</evidence>
<dbReference type="InterPro" id="IPR008254">
    <property type="entry name" value="Flavodoxin/NO_synth"/>
</dbReference>
<dbReference type="InterPro" id="IPR017927">
    <property type="entry name" value="FAD-bd_FR_type"/>
</dbReference>
<protein>
    <recommendedName>
        <fullName evidence="9">NADPH-dependent diflavin oxidoreductase 1</fullName>
        <ecNumber evidence="9">1.18.1.-</ecNumber>
    </recommendedName>
    <alternativeName>
        <fullName evidence="9">NADPH-dependent FMN and FAD-containing oxidoreductase</fullName>
    </alternativeName>
</protein>
<feature type="binding site" evidence="9">
    <location>
        <position position="439"/>
    </location>
    <ligand>
        <name>NADP(+)</name>
        <dbReference type="ChEBI" id="CHEBI:58349"/>
    </ligand>
</feature>
<evidence type="ECO:0000259" key="10">
    <source>
        <dbReference type="PROSITE" id="PS50902"/>
    </source>
</evidence>
<dbReference type="Pfam" id="PF00175">
    <property type="entry name" value="NAD_binding_1"/>
    <property type="match status" value="1"/>
</dbReference>
<dbReference type="GeneID" id="14537149"/>
<dbReference type="Gene3D" id="2.40.30.10">
    <property type="entry name" value="Translation factors"/>
    <property type="match status" value="1"/>
</dbReference>
<dbReference type="RefSeq" id="XP_003867057.1">
    <property type="nucleotide sequence ID" value="XM_003867009.1"/>
</dbReference>
<keyword evidence="7 9" id="KW-0521">NADP</keyword>
<feature type="domain" description="Flavodoxin-like" evidence="10">
    <location>
        <begin position="5"/>
        <end position="150"/>
    </location>
</feature>
<feature type="binding site" evidence="9">
    <location>
        <begin position="499"/>
        <end position="503"/>
    </location>
    <ligand>
        <name>NADP(+)</name>
        <dbReference type="ChEBI" id="CHEBI:58349"/>
    </ligand>
</feature>
<keyword evidence="9" id="KW-0496">Mitochondrion</keyword>
<dbReference type="PRINTS" id="PR00369">
    <property type="entry name" value="FLAVODOXIN"/>
</dbReference>
<evidence type="ECO:0000256" key="3">
    <source>
        <dbReference type="ARBA" id="ARBA00022490"/>
    </source>
</evidence>
<dbReference type="Gene3D" id="1.20.990.10">
    <property type="entry name" value="NADPH-cytochrome p450 Reductase, Chain A, domain 3"/>
    <property type="match status" value="1"/>
</dbReference>
<dbReference type="GO" id="GO:0010181">
    <property type="term" value="F:FMN binding"/>
    <property type="evidence" value="ECO:0007669"/>
    <property type="project" value="UniProtKB-UniRule"/>
</dbReference>
<proteinExistence type="inferred from homology"/>
<dbReference type="AlphaFoldDB" id="H8WYY7"/>
<evidence type="ECO:0000256" key="2">
    <source>
        <dbReference type="ARBA" id="ARBA00001974"/>
    </source>
</evidence>
<dbReference type="FunFam" id="3.40.50.80:FF:000030">
    <property type="entry name" value="NADPH-dependent diflavin oxidoreductase 1"/>
    <property type="match status" value="1"/>
</dbReference>
<keyword evidence="13" id="KW-1185">Reference proteome</keyword>
<dbReference type="OrthoDB" id="1856718at2759"/>
<evidence type="ECO:0000256" key="6">
    <source>
        <dbReference type="ARBA" id="ARBA00022827"/>
    </source>
</evidence>
<feature type="binding site" evidence="9">
    <location>
        <position position="132"/>
    </location>
    <ligand>
        <name>FMN</name>
        <dbReference type="ChEBI" id="CHEBI:58210"/>
    </ligand>
</feature>
<feature type="binding site" evidence="9">
    <location>
        <begin position="11"/>
        <end position="16"/>
    </location>
    <ligand>
        <name>FMN</name>
        <dbReference type="ChEBI" id="CHEBI:58210"/>
    </ligand>
</feature>
<dbReference type="InterPro" id="IPR001433">
    <property type="entry name" value="OxRdtase_FAD/NAD-bd"/>
</dbReference>
<dbReference type="GO" id="GO:0005829">
    <property type="term" value="C:cytosol"/>
    <property type="evidence" value="ECO:0007669"/>
    <property type="project" value="TreeGrafter"/>
</dbReference>
<dbReference type="PROSITE" id="PS50902">
    <property type="entry name" value="FLAVODOXIN_LIKE"/>
    <property type="match status" value="1"/>
</dbReference>
<organism evidence="12 13">
    <name type="scientific">Candida orthopsilosis (strain 90-125)</name>
    <name type="common">Yeast</name>
    <dbReference type="NCBI Taxonomy" id="1136231"/>
    <lineage>
        <taxon>Eukaryota</taxon>
        <taxon>Fungi</taxon>
        <taxon>Dikarya</taxon>
        <taxon>Ascomycota</taxon>
        <taxon>Saccharomycotina</taxon>
        <taxon>Pichiomycetes</taxon>
        <taxon>Debaryomycetaceae</taxon>
        <taxon>Candida/Lodderomyces clade</taxon>
        <taxon>Candida</taxon>
    </lineage>
</organism>
<evidence type="ECO:0000256" key="4">
    <source>
        <dbReference type="ARBA" id="ARBA00022630"/>
    </source>
</evidence>
<keyword evidence="6 9" id="KW-0274">FAD</keyword>
<dbReference type="InterPro" id="IPR001709">
    <property type="entry name" value="Flavoprot_Pyr_Nucl_cyt_Rdtase"/>
</dbReference>
<dbReference type="InterPro" id="IPR003097">
    <property type="entry name" value="CysJ-like_FAD-binding"/>
</dbReference>
<dbReference type="InterPro" id="IPR023173">
    <property type="entry name" value="NADPH_Cyt_P450_Rdtase_alpha"/>
</dbReference>
<feature type="binding site" evidence="9">
    <location>
        <begin position="97"/>
        <end position="106"/>
    </location>
    <ligand>
        <name>FMN</name>
        <dbReference type="ChEBI" id="CHEBI:58210"/>
    </ligand>
</feature>
<comment type="caution">
    <text evidence="9">Lacks conserved residue(s) required for the propagation of feature annotation.</text>
</comment>